<sequence>MNATEWIVVLGGLAAIAWVNWYFFLAGRTTAEAAVGAAGVQQVTITVQGGYQPAHVKVKQGSPVRLVFDRQETSGCSEEVVFPDFGIRKFLPAHRQTAIEITPERAGSY</sequence>
<dbReference type="SUPFAM" id="SSF49503">
    <property type="entry name" value="Cupredoxins"/>
    <property type="match status" value="1"/>
</dbReference>
<evidence type="ECO:0000259" key="2">
    <source>
        <dbReference type="Pfam" id="PF13473"/>
    </source>
</evidence>
<keyword evidence="1" id="KW-1133">Transmembrane helix</keyword>
<dbReference type="GO" id="GO:0016787">
    <property type="term" value="F:hydrolase activity"/>
    <property type="evidence" value="ECO:0007669"/>
    <property type="project" value="UniProtKB-KW"/>
</dbReference>
<dbReference type="EC" id="3.6.3.5" evidence="3"/>
<evidence type="ECO:0000313" key="3">
    <source>
        <dbReference type="EMBL" id="CAA9318673.1"/>
    </source>
</evidence>
<accession>A0A6J4KYD5</accession>
<dbReference type="InterPro" id="IPR008972">
    <property type="entry name" value="Cupredoxin"/>
</dbReference>
<keyword evidence="1" id="KW-0812">Transmembrane</keyword>
<dbReference type="Gene3D" id="2.60.40.420">
    <property type="entry name" value="Cupredoxins - blue copper proteins"/>
    <property type="match status" value="1"/>
</dbReference>
<organism evidence="3">
    <name type="scientific">uncultured Gemmatimonadota bacterium</name>
    <dbReference type="NCBI Taxonomy" id="203437"/>
    <lineage>
        <taxon>Bacteria</taxon>
        <taxon>Pseudomonadati</taxon>
        <taxon>Gemmatimonadota</taxon>
        <taxon>environmental samples</taxon>
    </lineage>
</organism>
<feature type="domain" description="EfeO-type cupredoxin-like" evidence="2">
    <location>
        <begin position="18"/>
        <end position="109"/>
    </location>
</feature>
<dbReference type="EC" id="3.6.3.3" evidence="3"/>
<protein>
    <submittedName>
        <fullName evidence="3">Lead, cadmium, zinc and mercury transporting ATPase Copper-translocating P-type ATPase</fullName>
        <ecNumber evidence="3">3.6.3.3</ecNumber>
        <ecNumber evidence="3">3.6.3.4</ecNumber>
        <ecNumber evidence="3">3.6.3.5</ecNumber>
    </submittedName>
</protein>
<feature type="transmembrane region" description="Helical" evidence="1">
    <location>
        <begin position="6"/>
        <end position="25"/>
    </location>
</feature>
<dbReference type="EMBL" id="CADCTV010000332">
    <property type="protein sequence ID" value="CAA9318673.1"/>
    <property type="molecule type" value="Genomic_DNA"/>
</dbReference>
<dbReference type="InterPro" id="IPR028096">
    <property type="entry name" value="EfeO_Cupredoxin"/>
</dbReference>
<reference evidence="3" key="1">
    <citation type="submission" date="2020-02" db="EMBL/GenBank/DDBJ databases">
        <authorList>
            <person name="Meier V. D."/>
        </authorList>
    </citation>
    <scope>NUCLEOTIDE SEQUENCE</scope>
    <source>
        <strain evidence="3">AVDCRST_MAG89</strain>
    </source>
</reference>
<keyword evidence="3" id="KW-0378">Hydrolase</keyword>
<evidence type="ECO:0000256" key="1">
    <source>
        <dbReference type="SAM" id="Phobius"/>
    </source>
</evidence>
<proteinExistence type="predicted"/>
<name>A0A6J4KYD5_9BACT</name>
<gene>
    <name evidence="3" type="ORF">AVDCRST_MAG89-1537</name>
</gene>
<dbReference type="EC" id="3.6.3.4" evidence="3"/>
<dbReference type="Pfam" id="PF13473">
    <property type="entry name" value="Cupredoxin_1"/>
    <property type="match status" value="1"/>
</dbReference>
<dbReference type="AlphaFoldDB" id="A0A6J4KYD5"/>
<keyword evidence="1" id="KW-0472">Membrane</keyword>